<dbReference type="Proteomes" id="UP000177622">
    <property type="component" value="Unassembled WGS sequence"/>
</dbReference>
<evidence type="ECO:0000313" key="2">
    <source>
        <dbReference type="EMBL" id="OGE46755.1"/>
    </source>
</evidence>
<keyword evidence="3" id="KW-1185">Reference proteome</keyword>
<comment type="caution">
    <text evidence="2">The sequence shown here is derived from an EMBL/GenBank/DDBJ whole genome shotgun (WGS) entry which is preliminary data.</text>
</comment>
<sequence length="427" mass="46358">MNNETPSDSHTRMRSEQMSCLLNLPLHQHHRMLCFFLMTTGGIDESLPRPSPSRFGSSDHALSQGSLAVREHIFTVTGLIGCEGAQILHRWARGSDSRGHGRSGVLGFAEPILRGTLVDAEPILRSTLVDAEPILRGILVDAEPILRGLLFTQTYPAKHLFTYTGLIGCEGAQILRRWARGSDSRGHGSSEVLGCAALPCGGPCFRSAPLRRSLVAQLFPAEVLGCAALPCEDPWLRSSSLRRSLVAQRSPAEVLGCAALPCEDPWLRSSSLRRSLVAQLFPAKILGCAALPCGGPWLRSAPLRRSLFSQRSPAEVPVFAALPCGVPCSRSAPLRSYLFSQRSPAEFLVFAVLPCGVPCSRSAPLRGLLLTQTYPAKHLFTLAGLMAAREHSLTSLGSWQRQPWSRKLSSPQAREGHYDASKSEDQS</sequence>
<accession>A0A1F5L0M9</accession>
<dbReference type="RefSeq" id="XP_022482223.1">
    <property type="nucleotide sequence ID" value="XM_022637922.1"/>
</dbReference>
<evidence type="ECO:0000313" key="3">
    <source>
        <dbReference type="Proteomes" id="UP000177622"/>
    </source>
</evidence>
<proteinExistence type="predicted"/>
<dbReference type="GeneID" id="34582656"/>
<protein>
    <submittedName>
        <fullName evidence="2">Uncharacterized protein</fullName>
    </submittedName>
</protein>
<dbReference type="STRING" id="1835702.A0A1F5L0M9"/>
<dbReference type="OrthoDB" id="4360948at2759"/>
<evidence type="ECO:0000256" key="1">
    <source>
        <dbReference type="SAM" id="MobiDB-lite"/>
    </source>
</evidence>
<reference evidence="2 3" key="1">
    <citation type="journal article" date="2016" name="Sci. Rep.">
        <title>Penicillium arizonense, a new, genome sequenced fungal species, reveals a high chemical diversity in secreted metabolites.</title>
        <authorList>
            <person name="Grijseels S."/>
            <person name="Nielsen J.C."/>
            <person name="Randelovic M."/>
            <person name="Nielsen J."/>
            <person name="Nielsen K.F."/>
            <person name="Workman M."/>
            <person name="Frisvad J.C."/>
        </authorList>
    </citation>
    <scope>NUCLEOTIDE SEQUENCE [LARGE SCALE GENOMIC DNA]</scope>
    <source>
        <strain evidence="2 3">CBS 141311</strain>
    </source>
</reference>
<feature type="region of interest" description="Disordered" evidence="1">
    <location>
        <begin position="402"/>
        <end position="427"/>
    </location>
</feature>
<feature type="compositionally biased region" description="Polar residues" evidence="1">
    <location>
        <begin position="402"/>
        <end position="412"/>
    </location>
</feature>
<dbReference type="AlphaFoldDB" id="A0A1F5L0M9"/>
<gene>
    <name evidence="2" type="ORF">PENARI_c120G03443</name>
</gene>
<organism evidence="2 3">
    <name type="scientific">Penicillium arizonense</name>
    <dbReference type="NCBI Taxonomy" id="1835702"/>
    <lineage>
        <taxon>Eukaryota</taxon>
        <taxon>Fungi</taxon>
        <taxon>Dikarya</taxon>
        <taxon>Ascomycota</taxon>
        <taxon>Pezizomycotina</taxon>
        <taxon>Eurotiomycetes</taxon>
        <taxon>Eurotiomycetidae</taxon>
        <taxon>Eurotiales</taxon>
        <taxon>Aspergillaceae</taxon>
        <taxon>Penicillium</taxon>
    </lineage>
</organism>
<name>A0A1F5L0M9_PENAI</name>
<feature type="compositionally biased region" description="Basic and acidic residues" evidence="1">
    <location>
        <begin position="414"/>
        <end position="427"/>
    </location>
</feature>
<feature type="non-terminal residue" evidence="2">
    <location>
        <position position="427"/>
    </location>
</feature>
<dbReference type="EMBL" id="LXJU01000120">
    <property type="protein sequence ID" value="OGE46755.1"/>
    <property type="molecule type" value="Genomic_DNA"/>
</dbReference>